<evidence type="ECO:0000256" key="1">
    <source>
        <dbReference type="ARBA" id="ARBA00001974"/>
    </source>
</evidence>
<dbReference type="PANTHER" id="PTHR11530">
    <property type="entry name" value="D-AMINO ACID OXIDASE"/>
    <property type="match status" value="1"/>
</dbReference>
<dbReference type="SUPFAM" id="SSF51971">
    <property type="entry name" value="Nucleotide-binding domain"/>
    <property type="match status" value="1"/>
</dbReference>
<feature type="domain" description="Pyridine nucleotide-disulphide oxidoreductase N-terminal" evidence="5">
    <location>
        <begin position="8"/>
        <end position="37"/>
    </location>
</feature>
<dbReference type="GO" id="GO:0019478">
    <property type="term" value="P:D-amino acid catabolic process"/>
    <property type="evidence" value="ECO:0007669"/>
    <property type="project" value="TreeGrafter"/>
</dbReference>
<comment type="caution">
    <text evidence="6">The sequence shown here is derived from an EMBL/GenBank/DDBJ whole genome shotgun (WGS) entry which is preliminary data.</text>
</comment>
<keyword evidence="4" id="KW-0560">Oxidoreductase</keyword>
<evidence type="ECO:0000256" key="2">
    <source>
        <dbReference type="ARBA" id="ARBA00022630"/>
    </source>
</evidence>
<keyword evidence="7" id="KW-1185">Reference proteome</keyword>
<dbReference type="EMBL" id="LUGG01000001">
    <property type="protein sequence ID" value="OBZ79954.1"/>
    <property type="molecule type" value="Genomic_DNA"/>
</dbReference>
<dbReference type="PANTHER" id="PTHR11530:SF11">
    <property type="entry name" value="D-ASPARTATE OXIDASE"/>
    <property type="match status" value="1"/>
</dbReference>
<sequence length="85" mass="9359">MSTKPTEVVVLGAGIIGLSVAHVLSSHGTYKVKVVARDMPEDLDSQAFSTPWAGANWSPIGEFNERTYKWESTTFNKFWDLIPSG</sequence>
<dbReference type="GO" id="GO:0003884">
    <property type="term" value="F:D-amino-acid oxidase activity"/>
    <property type="evidence" value="ECO:0007669"/>
    <property type="project" value="InterPro"/>
</dbReference>
<keyword evidence="2" id="KW-0285">Flavoprotein</keyword>
<dbReference type="OMA" id="YKWESTT"/>
<reference evidence="6 7" key="1">
    <citation type="submission" date="2016-03" db="EMBL/GenBank/DDBJ databases">
        <title>Whole genome sequencing of Grifola frondosa 9006-11.</title>
        <authorList>
            <person name="Min B."/>
            <person name="Park H."/>
            <person name="Kim J.-G."/>
            <person name="Cho H."/>
            <person name="Oh Y.-L."/>
            <person name="Kong W.-S."/>
            <person name="Choi I.-G."/>
        </authorList>
    </citation>
    <scope>NUCLEOTIDE SEQUENCE [LARGE SCALE GENOMIC DNA]</scope>
    <source>
        <strain evidence="6 7">9006-11</strain>
    </source>
</reference>
<dbReference type="Proteomes" id="UP000092993">
    <property type="component" value="Unassembled WGS sequence"/>
</dbReference>
<accession>A0A1C7MXX4</accession>
<organism evidence="6 7">
    <name type="scientific">Grifola frondosa</name>
    <name type="common">Maitake</name>
    <name type="synonym">Polyporus frondosus</name>
    <dbReference type="NCBI Taxonomy" id="5627"/>
    <lineage>
        <taxon>Eukaryota</taxon>
        <taxon>Fungi</taxon>
        <taxon>Dikarya</taxon>
        <taxon>Basidiomycota</taxon>
        <taxon>Agaricomycotina</taxon>
        <taxon>Agaricomycetes</taxon>
        <taxon>Polyporales</taxon>
        <taxon>Grifolaceae</taxon>
        <taxon>Grifola</taxon>
    </lineage>
</organism>
<name>A0A1C7MXX4_GRIFR</name>
<dbReference type="InterPro" id="IPR023209">
    <property type="entry name" value="DAO"/>
</dbReference>
<dbReference type="GO" id="GO:0005737">
    <property type="term" value="C:cytoplasm"/>
    <property type="evidence" value="ECO:0007669"/>
    <property type="project" value="TreeGrafter"/>
</dbReference>
<proteinExistence type="predicted"/>
<evidence type="ECO:0000256" key="4">
    <source>
        <dbReference type="ARBA" id="ARBA00023002"/>
    </source>
</evidence>
<dbReference type="GO" id="GO:0071949">
    <property type="term" value="F:FAD binding"/>
    <property type="evidence" value="ECO:0007669"/>
    <property type="project" value="InterPro"/>
</dbReference>
<dbReference type="Gene3D" id="3.40.50.720">
    <property type="entry name" value="NAD(P)-binding Rossmann-like Domain"/>
    <property type="match status" value="1"/>
</dbReference>
<comment type="cofactor">
    <cofactor evidence="1">
        <name>FAD</name>
        <dbReference type="ChEBI" id="CHEBI:57692"/>
    </cofactor>
</comment>
<keyword evidence="3" id="KW-0274">FAD</keyword>
<evidence type="ECO:0000259" key="5">
    <source>
        <dbReference type="Pfam" id="PF00070"/>
    </source>
</evidence>
<evidence type="ECO:0000313" key="6">
    <source>
        <dbReference type="EMBL" id="OBZ79954.1"/>
    </source>
</evidence>
<dbReference type="Pfam" id="PF00070">
    <property type="entry name" value="Pyr_redox"/>
    <property type="match status" value="1"/>
</dbReference>
<gene>
    <name evidence="6" type="ORF">A0H81_01555</name>
</gene>
<evidence type="ECO:0000313" key="7">
    <source>
        <dbReference type="Proteomes" id="UP000092993"/>
    </source>
</evidence>
<dbReference type="OrthoDB" id="2015447at2759"/>
<dbReference type="STRING" id="5627.A0A1C7MXX4"/>
<dbReference type="InterPro" id="IPR039648">
    <property type="entry name" value="DHPH_N"/>
</dbReference>
<evidence type="ECO:0000256" key="3">
    <source>
        <dbReference type="ARBA" id="ARBA00022827"/>
    </source>
</evidence>
<protein>
    <recommendedName>
        <fullName evidence="5">Pyridine nucleotide-disulphide oxidoreductase N-terminal domain-containing protein</fullName>
    </recommendedName>
</protein>
<dbReference type="AlphaFoldDB" id="A0A1C7MXX4"/>